<dbReference type="PANTHER" id="PTHR39966:SF3">
    <property type="entry name" value="DUF438 DOMAIN-CONTAINING PROTEIN"/>
    <property type="match status" value="1"/>
</dbReference>
<dbReference type="EMBL" id="QUNI01000006">
    <property type="protein sequence ID" value="REG98579.1"/>
    <property type="molecule type" value="Genomic_DNA"/>
</dbReference>
<dbReference type="AlphaFoldDB" id="A0A3E0EMM4"/>
<dbReference type="Gene3D" id="1.20.120.520">
    <property type="entry name" value="nmb1532 protein domain like"/>
    <property type="match status" value="1"/>
</dbReference>
<feature type="domain" description="Hemerythrin-like" evidence="1">
    <location>
        <begin position="33"/>
        <end position="139"/>
    </location>
</feature>
<dbReference type="GO" id="GO:0005886">
    <property type="term" value="C:plasma membrane"/>
    <property type="evidence" value="ECO:0007669"/>
    <property type="project" value="TreeGrafter"/>
</dbReference>
<keyword evidence="3" id="KW-1185">Reference proteome</keyword>
<protein>
    <recommendedName>
        <fullName evidence="1">Hemerythrin-like domain-containing protein</fullName>
    </recommendedName>
</protein>
<dbReference type="Pfam" id="PF01814">
    <property type="entry name" value="Hemerythrin"/>
    <property type="match status" value="1"/>
</dbReference>
<evidence type="ECO:0000259" key="1">
    <source>
        <dbReference type="Pfam" id="PF01814"/>
    </source>
</evidence>
<organism evidence="2 3">
    <name type="scientific">Flavobacterium aquicola</name>
    <dbReference type="NCBI Taxonomy" id="1682742"/>
    <lineage>
        <taxon>Bacteria</taxon>
        <taxon>Pseudomonadati</taxon>
        <taxon>Bacteroidota</taxon>
        <taxon>Flavobacteriia</taxon>
        <taxon>Flavobacteriales</taxon>
        <taxon>Flavobacteriaceae</taxon>
        <taxon>Flavobacterium</taxon>
    </lineage>
</organism>
<dbReference type="SUPFAM" id="SSF55785">
    <property type="entry name" value="PYP-like sensor domain (PAS domain)"/>
    <property type="match status" value="1"/>
</dbReference>
<evidence type="ECO:0000313" key="3">
    <source>
        <dbReference type="Proteomes" id="UP000257136"/>
    </source>
</evidence>
<sequence>MVQNLIKMTDTTDTPVLPEGHPVWIYFQEKELIVSLLEEIKNVDPAIDLPKYTNIFNQLLTIEKRFARKENQLFPFLEKKGWVGPSQGMWSFHDNLREQIRLIQYYVKMNNPDRIATNTTFLVDGIYRLLGVEENVLFPNALDILTENDWIEMRKGEEEIGWMLSQTPPSFPKVEYIHPSEDFTVREMPFSLENTSHYDEGYMTVEQVNLLLRTMPLDLTYVDENDRVIFYNRGEERVFPRSAGIIGREVKFCHPPKSVGTVLKILEEFRKGTQNESSFWINYKDRLIYIRYFAVRDANKNYKGVIEMSQDITDIKKIDGEKRLLDWE</sequence>
<name>A0A3E0EMM4_9FLAO</name>
<reference evidence="2 3" key="1">
    <citation type="submission" date="2018-08" db="EMBL/GenBank/DDBJ databases">
        <title>Genomic Encyclopedia of Archaeal and Bacterial Type Strains, Phase II (KMG-II): from individual species to whole genera.</title>
        <authorList>
            <person name="Goeker M."/>
        </authorList>
    </citation>
    <scope>NUCLEOTIDE SEQUENCE [LARGE SCALE GENOMIC DNA]</scope>
    <source>
        <strain evidence="2 3">DSM 100880</strain>
    </source>
</reference>
<comment type="caution">
    <text evidence="2">The sequence shown here is derived from an EMBL/GenBank/DDBJ whole genome shotgun (WGS) entry which is preliminary data.</text>
</comment>
<dbReference type="PANTHER" id="PTHR39966">
    <property type="entry name" value="BLL2471 PROTEIN-RELATED"/>
    <property type="match status" value="1"/>
</dbReference>
<evidence type="ECO:0000313" key="2">
    <source>
        <dbReference type="EMBL" id="REG98579.1"/>
    </source>
</evidence>
<proteinExistence type="predicted"/>
<dbReference type="Proteomes" id="UP000257136">
    <property type="component" value="Unassembled WGS sequence"/>
</dbReference>
<gene>
    <name evidence="2" type="ORF">C8P67_106186</name>
</gene>
<dbReference type="Pfam" id="PF13596">
    <property type="entry name" value="PAS_10"/>
    <property type="match status" value="1"/>
</dbReference>
<dbReference type="InterPro" id="IPR035965">
    <property type="entry name" value="PAS-like_dom_sf"/>
</dbReference>
<accession>A0A3E0EMM4</accession>
<dbReference type="Gene3D" id="3.30.450.20">
    <property type="entry name" value="PAS domain"/>
    <property type="match status" value="1"/>
</dbReference>
<dbReference type="InterPro" id="IPR012312">
    <property type="entry name" value="Hemerythrin-like"/>
</dbReference>